<protein>
    <submittedName>
        <fullName evidence="1">Uncharacterized protein B549R</fullName>
    </submittedName>
</protein>
<dbReference type="EMBL" id="DQ491002">
    <property type="protein sequence ID" value="ABT14948.1"/>
    <property type="molecule type" value="Genomic_DNA"/>
</dbReference>
<dbReference type="Gene3D" id="3.90.550.40">
    <property type="match status" value="1"/>
</dbReference>
<name>A7IX74_PBCVN</name>
<gene>
    <name evidence="1" type="primary">B549R</name>
    <name evidence="1" type="ORF">NY2A_B549R</name>
</gene>
<accession>A7IX74</accession>
<dbReference type="OrthoDB" id="6760at10239"/>
<reference evidence="1 2" key="1">
    <citation type="journal article" date="2007" name="Virology">
        <title>Sequence and annotation of the 369-kb NY-2A and the 345-kb AR158 viruses that infect Chlorella NC64A.</title>
        <authorList>
            <person name="Fitzgerald L.A."/>
            <person name="Graves M.V."/>
            <person name="Li X."/>
            <person name="Feldblyum T."/>
            <person name="Nierman W.C."/>
            <person name="Van Etten J.L."/>
        </authorList>
    </citation>
    <scope>NUCLEOTIDE SEQUENCE [LARGE SCALE GENOMIC DNA]</scope>
    <source>
        <strain evidence="1 2">NY-2A</strain>
    </source>
</reference>
<dbReference type="KEGG" id="vg:5659294"/>
<proteinExistence type="predicted"/>
<dbReference type="RefSeq" id="YP_001497745.1">
    <property type="nucleotide sequence ID" value="NC_009898.1"/>
</dbReference>
<organismHost>
    <name type="scientific">Chlorella</name>
    <dbReference type="NCBI Taxonomy" id="3071"/>
</organismHost>
<evidence type="ECO:0000313" key="2">
    <source>
        <dbReference type="Proteomes" id="UP000202419"/>
    </source>
</evidence>
<dbReference type="Proteomes" id="UP000202419">
    <property type="component" value="Segment"/>
</dbReference>
<dbReference type="InterPro" id="IPR029044">
    <property type="entry name" value="Nucleotide-diphossugar_trans"/>
</dbReference>
<evidence type="ECO:0000313" key="1">
    <source>
        <dbReference type="EMBL" id="ABT14948.1"/>
    </source>
</evidence>
<dbReference type="SUPFAM" id="SSF53448">
    <property type="entry name" value="Nucleotide-diphospho-sugar transferases"/>
    <property type="match status" value="1"/>
</dbReference>
<dbReference type="GeneID" id="5659294"/>
<keyword evidence="2" id="KW-1185">Reference proteome</keyword>
<organism evidence="1 2">
    <name type="scientific">Paramecium bursaria Chlorella virus NY2A</name>
    <name type="common">PBCV-NY2A</name>
    <dbReference type="NCBI Taxonomy" id="46021"/>
    <lineage>
        <taxon>Viruses</taxon>
        <taxon>Varidnaviria</taxon>
        <taxon>Bamfordvirae</taxon>
        <taxon>Nucleocytoviricota</taxon>
        <taxon>Megaviricetes</taxon>
        <taxon>Algavirales</taxon>
        <taxon>Phycodnaviridae</taxon>
        <taxon>Chlorovirus</taxon>
        <taxon>Chlorovirus americanus</taxon>
    </lineage>
</organism>
<sequence>MGYTEIIELPQDDVKKNILKPAVKSVAKSVVEARPDRPSIYLAVPCYGCLMMNTFAASIIALQALCAQRGIQIYMDFVGNESLIERARNILVKRFLQSSGFTHFMFIDADIGFNPESVIRLLEFDKDVTSAVYPKKSINWEHVKQKIAAESQEDIRQMGLDFNINLTTPQSPINGFVKVLDVATGFLMMKREVLERMYKHYEKELYAVNDIQGQDVKDYIAIFACMIDPETKRFLSEDYAFCRRYQQMGGDIFADISTPLSHSGTHVYSGDIRERFTM</sequence>